<sequence>MPCLCLIHLKSKEIIESNVNEISENNSWAVKSSSNDNQYTVTKLNDDCVNDCQLTCKFCKICIHMYSCTCPDNFVKGNLCKHIHAVCTKLKLPARTVVTDSPVIDHLNSLISERVTHKIGT</sequence>
<dbReference type="InterPro" id="IPR007527">
    <property type="entry name" value="Znf_SWIM"/>
</dbReference>
<dbReference type="EMBL" id="JANEYG010000379">
    <property type="protein sequence ID" value="KAJ8909973.1"/>
    <property type="molecule type" value="Genomic_DNA"/>
</dbReference>
<protein>
    <recommendedName>
        <fullName evidence="2">SWIM-type domain-containing protein</fullName>
    </recommendedName>
</protein>
<reference evidence="3 4" key="1">
    <citation type="journal article" date="2023" name="Insect Mol. Biol.">
        <title>Genome sequencing provides insights into the evolution of gene families encoding plant cell wall-degrading enzymes in longhorned beetles.</title>
        <authorList>
            <person name="Shin N.R."/>
            <person name="Okamura Y."/>
            <person name="Kirsch R."/>
            <person name="Pauchet Y."/>
        </authorList>
    </citation>
    <scope>NUCLEOTIDE SEQUENCE [LARGE SCALE GENOMIC DNA]</scope>
    <source>
        <strain evidence="3">EAD_L_NR</strain>
    </source>
</reference>
<gene>
    <name evidence="3" type="ORF">NQ315_008988</name>
</gene>
<comment type="caution">
    <text evidence="3">The sequence shown here is derived from an EMBL/GenBank/DDBJ whole genome shotgun (WGS) entry which is preliminary data.</text>
</comment>
<proteinExistence type="predicted"/>
<keyword evidence="1" id="KW-0863">Zinc-finger</keyword>
<organism evidence="3 4">
    <name type="scientific">Exocentrus adspersus</name>
    <dbReference type="NCBI Taxonomy" id="1586481"/>
    <lineage>
        <taxon>Eukaryota</taxon>
        <taxon>Metazoa</taxon>
        <taxon>Ecdysozoa</taxon>
        <taxon>Arthropoda</taxon>
        <taxon>Hexapoda</taxon>
        <taxon>Insecta</taxon>
        <taxon>Pterygota</taxon>
        <taxon>Neoptera</taxon>
        <taxon>Endopterygota</taxon>
        <taxon>Coleoptera</taxon>
        <taxon>Polyphaga</taxon>
        <taxon>Cucujiformia</taxon>
        <taxon>Chrysomeloidea</taxon>
        <taxon>Cerambycidae</taxon>
        <taxon>Lamiinae</taxon>
        <taxon>Acanthocinini</taxon>
        <taxon>Exocentrus</taxon>
    </lineage>
</organism>
<evidence type="ECO:0000313" key="4">
    <source>
        <dbReference type="Proteomes" id="UP001159042"/>
    </source>
</evidence>
<dbReference type="AlphaFoldDB" id="A0AAV8V716"/>
<name>A0AAV8V716_9CUCU</name>
<feature type="domain" description="SWIM-type" evidence="2">
    <location>
        <begin position="39"/>
        <end position="91"/>
    </location>
</feature>
<evidence type="ECO:0000256" key="1">
    <source>
        <dbReference type="PROSITE-ProRule" id="PRU00325"/>
    </source>
</evidence>
<accession>A0AAV8V716</accession>
<keyword evidence="1" id="KW-0862">Zinc</keyword>
<dbReference type="GO" id="GO:0008270">
    <property type="term" value="F:zinc ion binding"/>
    <property type="evidence" value="ECO:0007669"/>
    <property type="project" value="UniProtKB-KW"/>
</dbReference>
<keyword evidence="4" id="KW-1185">Reference proteome</keyword>
<dbReference type="PROSITE" id="PS50966">
    <property type="entry name" value="ZF_SWIM"/>
    <property type="match status" value="1"/>
</dbReference>
<keyword evidence="1" id="KW-0479">Metal-binding</keyword>
<dbReference type="Proteomes" id="UP001159042">
    <property type="component" value="Unassembled WGS sequence"/>
</dbReference>
<evidence type="ECO:0000313" key="3">
    <source>
        <dbReference type="EMBL" id="KAJ8909973.1"/>
    </source>
</evidence>
<evidence type="ECO:0000259" key="2">
    <source>
        <dbReference type="PROSITE" id="PS50966"/>
    </source>
</evidence>